<keyword evidence="2" id="KW-1185">Reference proteome</keyword>
<dbReference type="EMBL" id="JAKILJ010000102">
    <property type="protein sequence ID" value="MCL1107838.1"/>
    <property type="molecule type" value="Genomic_DNA"/>
</dbReference>
<evidence type="ECO:0000313" key="2">
    <source>
        <dbReference type="Proteomes" id="UP001139408"/>
    </source>
</evidence>
<comment type="caution">
    <text evidence="1">The sequence shown here is derived from an EMBL/GenBank/DDBJ whole genome shotgun (WGS) entry which is preliminary data.</text>
</comment>
<reference evidence="1" key="1">
    <citation type="submission" date="2022-01" db="EMBL/GenBank/DDBJ databases">
        <title>Whole genome-based taxonomy of the Shewanellaceae.</title>
        <authorList>
            <person name="Martin-Rodriguez A.J."/>
        </authorList>
    </citation>
    <scope>NUCLEOTIDE SEQUENCE</scope>
    <source>
        <strain evidence="1">DSM 23803</strain>
    </source>
</reference>
<name>A0A9X1Z8N6_9GAMM</name>
<accession>A0A9X1Z8N6</accession>
<dbReference type="Proteomes" id="UP001139408">
    <property type="component" value="Unassembled WGS sequence"/>
</dbReference>
<protein>
    <submittedName>
        <fullName evidence="1">Uncharacterized protein</fullName>
    </submittedName>
</protein>
<gene>
    <name evidence="1" type="ORF">L2749_21840</name>
</gene>
<sequence length="146" mass="16085">MQITSTTYMTPAKEAYKTGNSLPDNKTQSAMVAQEVSSIHELAQYIDPSNMSRNEAAILSGALFPDEPSATFGAQALILVNDNGTLRNATKSDAIMNEKFDMFESIKGQMEFNQQRGISNDNLELAQDYLHKLQIAKTSPSVNIYT</sequence>
<proteinExistence type="predicted"/>
<dbReference type="RefSeq" id="WP_007991293.1">
    <property type="nucleotide sequence ID" value="NZ_BMQI01000098.1"/>
</dbReference>
<evidence type="ECO:0000313" key="1">
    <source>
        <dbReference type="EMBL" id="MCL1107838.1"/>
    </source>
</evidence>
<organism evidence="1 2">
    <name type="scientific">Shewanella algicola</name>
    <dbReference type="NCBI Taxonomy" id="640633"/>
    <lineage>
        <taxon>Bacteria</taxon>
        <taxon>Pseudomonadati</taxon>
        <taxon>Pseudomonadota</taxon>
        <taxon>Gammaproteobacteria</taxon>
        <taxon>Alteromonadales</taxon>
        <taxon>Shewanellaceae</taxon>
        <taxon>Shewanella</taxon>
    </lineage>
</organism>
<dbReference type="AlphaFoldDB" id="A0A9X1Z8N6"/>